<dbReference type="Gene3D" id="2.60.40.2500">
    <property type="match status" value="1"/>
</dbReference>
<gene>
    <name evidence="4" type="ORF">SAMN05660330_01584</name>
</gene>
<dbReference type="InterPro" id="IPR014142">
    <property type="entry name" value="TrbG_Ti"/>
</dbReference>
<evidence type="ECO:0000313" key="5">
    <source>
        <dbReference type="Proteomes" id="UP000199073"/>
    </source>
</evidence>
<keyword evidence="2 3" id="KW-0732">Signal</keyword>
<dbReference type="InterPro" id="IPR033645">
    <property type="entry name" value="VirB9/CagX/TrbG_C"/>
</dbReference>
<dbReference type="InterPro" id="IPR010258">
    <property type="entry name" value="Conjugal_tfr_TrbG/VirB9/CagX"/>
</dbReference>
<evidence type="ECO:0000313" key="4">
    <source>
        <dbReference type="EMBL" id="SDP01992.1"/>
    </source>
</evidence>
<evidence type="ECO:0000256" key="3">
    <source>
        <dbReference type="SAM" id="SignalP"/>
    </source>
</evidence>
<dbReference type="Pfam" id="PF03524">
    <property type="entry name" value="CagX"/>
    <property type="match status" value="1"/>
</dbReference>
<accession>A0A1H0PA99</accession>
<proteinExistence type="inferred from homology"/>
<evidence type="ECO:0000256" key="1">
    <source>
        <dbReference type="ARBA" id="ARBA00006135"/>
    </source>
</evidence>
<protein>
    <submittedName>
        <fullName evidence="4">Type IV secretion system protein VirB9</fullName>
    </submittedName>
</protein>
<dbReference type="AlphaFoldDB" id="A0A1H0PA99"/>
<dbReference type="STRING" id="91360.SAMN05660330_01584"/>
<dbReference type="RefSeq" id="WP_176761136.1">
    <property type="nucleotide sequence ID" value="NZ_FNJI01000009.1"/>
</dbReference>
<feature type="chain" id="PRO_5011467248" evidence="3">
    <location>
        <begin position="20"/>
        <end position="310"/>
    </location>
</feature>
<dbReference type="NCBIfam" id="TIGR02775">
    <property type="entry name" value="TrbG_Ti"/>
    <property type="match status" value="1"/>
</dbReference>
<keyword evidence="5" id="KW-1185">Reference proteome</keyword>
<feature type="signal peptide" evidence="3">
    <location>
        <begin position="1"/>
        <end position="19"/>
    </location>
</feature>
<dbReference type="EMBL" id="FNJI01000009">
    <property type="protein sequence ID" value="SDP01992.1"/>
    <property type="molecule type" value="Genomic_DNA"/>
</dbReference>
<dbReference type="Proteomes" id="UP000199073">
    <property type="component" value="Unassembled WGS sequence"/>
</dbReference>
<reference evidence="4 5" key="1">
    <citation type="submission" date="2016-10" db="EMBL/GenBank/DDBJ databases">
        <authorList>
            <person name="de Groot N.N."/>
        </authorList>
    </citation>
    <scope>NUCLEOTIDE SEQUENCE [LARGE SCALE GENOMIC DNA]</scope>
    <source>
        <strain evidence="4 5">DSM 12130</strain>
    </source>
</reference>
<sequence>MKKTFVLITLVLFANPAAAAENAPLTVTIDEPGQVTTLEVGNLGGDPLDLSFMDASYVSPAPAILSDREKMPLELAQEWKENALKPALGGKGKVSFVYGHTIPTIIVAPYQVADLEMQPGEKISSIVLGDTARWHVEVVNSGTGSYSTSHIAFKTIDSGISTTALITTDRRAYHIKLKSDRKEHMAYTGFLYPHDTQTVFSSAVNQEEPKDKDTKKRGFDPVDLDFQYTIKGKALWRPVQVYNDGKKTYIRMPEIQEMPVLLVKTAAGQGLVNYRVKDSTFVVDQVFEEGYLIVGLGKTQEKITIRHKEA</sequence>
<organism evidence="4 5">
    <name type="scientific">Desulforhopalus singaporensis</name>
    <dbReference type="NCBI Taxonomy" id="91360"/>
    <lineage>
        <taxon>Bacteria</taxon>
        <taxon>Pseudomonadati</taxon>
        <taxon>Thermodesulfobacteriota</taxon>
        <taxon>Desulfobulbia</taxon>
        <taxon>Desulfobulbales</taxon>
        <taxon>Desulfocapsaceae</taxon>
        <taxon>Desulforhopalus</taxon>
    </lineage>
</organism>
<comment type="similarity">
    <text evidence="1">Belongs to the TrbG/VirB9 family.</text>
</comment>
<evidence type="ECO:0000256" key="2">
    <source>
        <dbReference type="ARBA" id="ARBA00022729"/>
    </source>
</evidence>
<dbReference type="InterPro" id="IPR038161">
    <property type="entry name" value="VirB9/CagX/TrbG_C_sf"/>
</dbReference>
<dbReference type="CDD" id="cd06911">
    <property type="entry name" value="VirB9_CagX_TrbG"/>
    <property type="match status" value="1"/>
</dbReference>
<name>A0A1H0PA99_9BACT</name>